<dbReference type="EMBL" id="BMIF01000001">
    <property type="protein sequence ID" value="GGA50855.1"/>
    <property type="molecule type" value="Genomic_DNA"/>
</dbReference>
<evidence type="ECO:0000313" key="1">
    <source>
        <dbReference type="EMBL" id="GGA50855.1"/>
    </source>
</evidence>
<keyword evidence="2" id="KW-1185">Reference proteome</keyword>
<accession>A0A916RCU1</accession>
<evidence type="ECO:0000313" key="2">
    <source>
        <dbReference type="Proteomes" id="UP000636264"/>
    </source>
</evidence>
<reference evidence="1" key="2">
    <citation type="submission" date="2020-09" db="EMBL/GenBank/DDBJ databases">
        <authorList>
            <person name="Sun Q."/>
            <person name="Zhou Y."/>
        </authorList>
    </citation>
    <scope>NUCLEOTIDE SEQUENCE</scope>
    <source>
        <strain evidence="1">CGMCC 1.15320</strain>
    </source>
</reference>
<reference evidence="1" key="1">
    <citation type="journal article" date="2014" name="Int. J. Syst. Evol. Microbiol.">
        <title>Complete genome sequence of Corynebacterium casei LMG S-19264T (=DSM 44701T), isolated from a smear-ripened cheese.</title>
        <authorList>
            <consortium name="US DOE Joint Genome Institute (JGI-PGF)"/>
            <person name="Walter F."/>
            <person name="Albersmeier A."/>
            <person name="Kalinowski J."/>
            <person name="Ruckert C."/>
        </authorList>
    </citation>
    <scope>NUCLEOTIDE SEQUENCE</scope>
    <source>
        <strain evidence="1">CGMCC 1.15320</strain>
    </source>
</reference>
<organism evidence="1 2">
    <name type="scientific">Nitratireductor aestuarii</name>
    <dbReference type="NCBI Taxonomy" id="1735103"/>
    <lineage>
        <taxon>Bacteria</taxon>
        <taxon>Pseudomonadati</taxon>
        <taxon>Pseudomonadota</taxon>
        <taxon>Alphaproteobacteria</taxon>
        <taxon>Hyphomicrobiales</taxon>
        <taxon>Phyllobacteriaceae</taxon>
        <taxon>Nitratireductor</taxon>
    </lineage>
</organism>
<dbReference type="RefSeq" id="WP_188718895.1">
    <property type="nucleotide sequence ID" value="NZ_BMIF01000001.1"/>
</dbReference>
<proteinExistence type="predicted"/>
<protein>
    <submittedName>
        <fullName evidence="1">Uncharacterized protein</fullName>
    </submittedName>
</protein>
<dbReference type="Proteomes" id="UP000636264">
    <property type="component" value="Unassembled WGS sequence"/>
</dbReference>
<name>A0A916RCU1_9HYPH</name>
<comment type="caution">
    <text evidence="1">The sequence shown here is derived from an EMBL/GenBank/DDBJ whole genome shotgun (WGS) entry which is preliminary data.</text>
</comment>
<dbReference type="AlphaFoldDB" id="A0A916RCU1"/>
<sequence length="67" mass="7881">MSRSFGTLAESFEAQARAKRVWLETFSEGRNKRPDHEIEHKREEMECLEEGAQWFRRAAARDKGRVA</sequence>
<gene>
    <name evidence="1" type="ORF">GCM10011385_00110</name>
</gene>